<dbReference type="EMBL" id="QLMJ01000015">
    <property type="protein sequence ID" value="RAK31389.1"/>
    <property type="molecule type" value="Genomic_DNA"/>
</dbReference>
<accession>A0A327Z6S5</accession>
<evidence type="ECO:0000313" key="2">
    <source>
        <dbReference type="Proteomes" id="UP000249341"/>
    </source>
</evidence>
<dbReference type="Gene3D" id="6.10.250.2750">
    <property type="match status" value="1"/>
</dbReference>
<gene>
    <name evidence="1" type="ORF">B0I29_115196</name>
</gene>
<reference evidence="1 2" key="1">
    <citation type="submission" date="2018-06" db="EMBL/GenBank/DDBJ databases">
        <title>Genomic Encyclopedia of Type Strains, Phase III (KMG-III): the genomes of soil and plant-associated and newly described type strains.</title>
        <authorList>
            <person name="Whitman W."/>
        </authorList>
    </citation>
    <scope>NUCLEOTIDE SEQUENCE [LARGE SCALE GENOMIC DNA]</scope>
    <source>
        <strain evidence="1 2">CGMCC 4.7090</strain>
    </source>
</reference>
<dbReference type="Proteomes" id="UP000249341">
    <property type="component" value="Unassembled WGS sequence"/>
</dbReference>
<dbReference type="Gene3D" id="3.20.20.60">
    <property type="entry name" value="Phosphoenolpyruvate-binding domains"/>
    <property type="match status" value="1"/>
</dbReference>
<dbReference type="InterPro" id="IPR015813">
    <property type="entry name" value="Pyrv/PenolPyrv_kinase-like_dom"/>
</dbReference>
<dbReference type="InterPro" id="IPR040442">
    <property type="entry name" value="Pyrv_kinase-like_dom_sf"/>
</dbReference>
<dbReference type="GO" id="GO:0016829">
    <property type="term" value="F:lyase activity"/>
    <property type="evidence" value="ECO:0007669"/>
    <property type="project" value="UniProtKB-KW"/>
</dbReference>
<dbReference type="Pfam" id="PF13714">
    <property type="entry name" value="PEP_mutase"/>
    <property type="match status" value="1"/>
</dbReference>
<protein>
    <submittedName>
        <fullName evidence="1">2-methylisocitrate lyase-like PEP mutase family enzyme</fullName>
    </submittedName>
</protein>
<sequence>MTDKASILRELHQRGDVLVLPNAWDAASAALVVRAGAQAVATTSAGVAWSLGRPDGEGLTLDEMLTAVRRISAAVDVPVTADIESGYGDVAAAVRATIAAGAVGANIEDAVRPIDEQATLIRTARQAAGDSGFVINARTDVFLFGSGALDEVLARAAAYAEAGADCLFVPGLLDLAALRALTAASPLPVNAMAGPGSPSIAELADAGVRRVSLGSSIAQAAYGLVERAAQEALTKGTFDSLDGAASYPDLNALFPRS</sequence>
<dbReference type="PANTHER" id="PTHR42905">
    <property type="entry name" value="PHOSPHOENOLPYRUVATE CARBOXYLASE"/>
    <property type="match status" value="1"/>
</dbReference>
<keyword evidence="1" id="KW-0456">Lyase</keyword>
<dbReference type="InterPro" id="IPR039556">
    <property type="entry name" value="ICL/PEPM"/>
</dbReference>
<dbReference type="CDD" id="cd00377">
    <property type="entry name" value="ICL_PEPM"/>
    <property type="match status" value="1"/>
</dbReference>
<name>A0A327Z6S5_9ACTN</name>
<proteinExistence type="predicted"/>
<organism evidence="1 2">
    <name type="scientific">Actinoplanes lutulentus</name>
    <dbReference type="NCBI Taxonomy" id="1287878"/>
    <lineage>
        <taxon>Bacteria</taxon>
        <taxon>Bacillati</taxon>
        <taxon>Actinomycetota</taxon>
        <taxon>Actinomycetes</taxon>
        <taxon>Micromonosporales</taxon>
        <taxon>Micromonosporaceae</taxon>
        <taxon>Actinoplanes</taxon>
    </lineage>
</organism>
<dbReference type="SUPFAM" id="SSF51621">
    <property type="entry name" value="Phosphoenolpyruvate/pyruvate domain"/>
    <property type="match status" value="1"/>
</dbReference>
<keyword evidence="2" id="KW-1185">Reference proteome</keyword>
<dbReference type="AlphaFoldDB" id="A0A327Z6S5"/>
<dbReference type="PANTHER" id="PTHR42905:SF16">
    <property type="entry name" value="CARBOXYPHOSPHONOENOLPYRUVATE PHOSPHONOMUTASE-LIKE PROTEIN (AFU_ORTHOLOGUE AFUA_5G07230)"/>
    <property type="match status" value="1"/>
</dbReference>
<dbReference type="RefSeq" id="WP_220091421.1">
    <property type="nucleotide sequence ID" value="NZ_JACHWI010000015.1"/>
</dbReference>
<evidence type="ECO:0000313" key="1">
    <source>
        <dbReference type="EMBL" id="RAK31389.1"/>
    </source>
</evidence>
<comment type="caution">
    <text evidence="1">The sequence shown here is derived from an EMBL/GenBank/DDBJ whole genome shotgun (WGS) entry which is preliminary data.</text>
</comment>